<dbReference type="AlphaFoldDB" id="A0A5C3PEX7"/>
<dbReference type="STRING" id="1314778.A0A5C3PEX7"/>
<proteinExistence type="predicted"/>
<dbReference type="Proteomes" id="UP000308197">
    <property type="component" value="Unassembled WGS sequence"/>
</dbReference>
<accession>A0A5C3PEX7</accession>
<keyword evidence="2" id="KW-1185">Reference proteome</keyword>
<protein>
    <submittedName>
        <fullName evidence="1">Uncharacterized protein</fullName>
    </submittedName>
</protein>
<sequence>MPVSKTTIASHPVAADFVCAGSLSESATGYAGTITAVRWNVGGGSETVDWAAVQQKTKVLTVYGDEDIIVLCANIPGFMNGSLVKVLGLVGHTPTVEAAEETAQAAAEFDRS</sequence>
<evidence type="ECO:0000313" key="2">
    <source>
        <dbReference type="Proteomes" id="UP000308197"/>
    </source>
</evidence>
<dbReference type="InParanoid" id="A0A5C3PEX7"/>
<organism evidence="1 2">
    <name type="scientific">Polyporus arcularius HHB13444</name>
    <dbReference type="NCBI Taxonomy" id="1314778"/>
    <lineage>
        <taxon>Eukaryota</taxon>
        <taxon>Fungi</taxon>
        <taxon>Dikarya</taxon>
        <taxon>Basidiomycota</taxon>
        <taxon>Agaricomycotina</taxon>
        <taxon>Agaricomycetes</taxon>
        <taxon>Polyporales</taxon>
        <taxon>Polyporaceae</taxon>
        <taxon>Polyporus</taxon>
    </lineage>
</organism>
<name>A0A5C3PEX7_9APHY</name>
<gene>
    <name evidence="1" type="ORF">K466DRAFT_126003</name>
</gene>
<evidence type="ECO:0000313" key="1">
    <source>
        <dbReference type="EMBL" id="TFK87158.1"/>
    </source>
</evidence>
<dbReference type="EMBL" id="ML211166">
    <property type="protein sequence ID" value="TFK87158.1"/>
    <property type="molecule type" value="Genomic_DNA"/>
</dbReference>
<reference evidence="1 2" key="1">
    <citation type="journal article" date="2019" name="Nat. Ecol. Evol.">
        <title>Megaphylogeny resolves global patterns of mushroom evolution.</title>
        <authorList>
            <person name="Varga T."/>
            <person name="Krizsan K."/>
            <person name="Foldi C."/>
            <person name="Dima B."/>
            <person name="Sanchez-Garcia M."/>
            <person name="Sanchez-Ramirez S."/>
            <person name="Szollosi G.J."/>
            <person name="Szarkandi J.G."/>
            <person name="Papp V."/>
            <person name="Albert L."/>
            <person name="Andreopoulos W."/>
            <person name="Angelini C."/>
            <person name="Antonin V."/>
            <person name="Barry K.W."/>
            <person name="Bougher N.L."/>
            <person name="Buchanan P."/>
            <person name="Buyck B."/>
            <person name="Bense V."/>
            <person name="Catcheside P."/>
            <person name="Chovatia M."/>
            <person name="Cooper J."/>
            <person name="Damon W."/>
            <person name="Desjardin D."/>
            <person name="Finy P."/>
            <person name="Geml J."/>
            <person name="Haridas S."/>
            <person name="Hughes K."/>
            <person name="Justo A."/>
            <person name="Karasinski D."/>
            <person name="Kautmanova I."/>
            <person name="Kiss B."/>
            <person name="Kocsube S."/>
            <person name="Kotiranta H."/>
            <person name="LaButti K.M."/>
            <person name="Lechner B.E."/>
            <person name="Liimatainen K."/>
            <person name="Lipzen A."/>
            <person name="Lukacs Z."/>
            <person name="Mihaltcheva S."/>
            <person name="Morgado L.N."/>
            <person name="Niskanen T."/>
            <person name="Noordeloos M.E."/>
            <person name="Ohm R.A."/>
            <person name="Ortiz-Santana B."/>
            <person name="Ovrebo C."/>
            <person name="Racz N."/>
            <person name="Riley R."/>
            <person name="Savchenko A."/>
            <person name="Shiryaev A."/>
            <person name="Soop K."/>
            <person name="Spirin V."/>
            <person name="Szebenyi C."/>
            <person name="Tomsovsky M."/>
            <person name="Tulloss R.E."/>
            <person name="Uehling J."/>
            <person name="Grigoriev I.V."/>
            <person name="Vagvolgyi C."/>
            <person name="Papp T."/>
            <person name="Martin F.M."/>
            <person name="Miettinen O."/>
            <person name="Hibbett D.S."/>
            <person name="Nagy L.G."/>
        </authorList>
    </citation>
    <scope>NUCLEOTIDE SEQUENCE [LARGE SCALE GENOMIC DNA]</scope>
    <source>
        <strain evidence="1 2">HHB13444</strain>
    </source>
</reference>